<keyword evidence="3" id="KW-1185">Reference proteome</keyword>
<dbReference type="SUPFAM" id="SSF52540">
    <property type="entry name" value="P-loop containing nucleoside triphosphate hydrolases"/>
    <property type="match status" value="1"/>
</dbReference>
<dbReference type="InterPro" id="IPR013899">
    <property type="entry name" value="DUF1771"/>
</dbReference>
<accession>A0A553PTD2</accession>
<dbReference type="EMBL" id="VCGU01000001">
    <property type="protein sequence ID" value="TRY80927.1"/>
    <property type="molecule type" value="Genomic_DNA"/>
</dbReference>
<name>A0A553PTD2_TIGCA</name>
<dbReference type="Gene3D" id="3.30.1370.110">
    <property type="match status" value="1"/>
</dbReference>
<sequence>MALESHSNPMAIPTLIHLFPQLSPAVVTEVVASLSDGSHDWVQALEHLLLLSPSTHWIQAVLREAQQQPLLVLLRGLPGSGKTTLAEILAQLKPDSNEICSADNFFIGPDGVYVYFHGLIKKAHEWCQNKAKKAMRRKKQLVMIDNTHTVAWEMEVYCRLAKEYNYAVLVVEPDTPWRYNPTELAQKTRHGVPVDKIMVMAQRYERDLTIENICASIPRHLQPKMTSLKSLIRRHAVISPEPVSEPKPSTSPKPQDADFQSIMQCFPTMNIEEIFPLYLQSQGDMNRAVNLILEHQADLDNALERDAPEEFSLVLDAEFAAKLEASFGSVRKSGNFPGAMDCKIPKSLAKVIFGYWKRDYASQLTLAKAEELEQVKKGSLFSTAMNRKPSVSPSFKHTNGIALGNGVQKMWTADVLEPASQEVSRQDIDILKAKRAECYQKAARAFKGKKGGEAFYYSDEGRRLTSQIESMESNYRYQTFVQSNEGRSTNSIDLHGFSVEEALENLEWFLDLKQGQLDRSVYATSHLEVITGRGSQSKAKIKPAAIKYLEERGLSFNEINQGSLRVLIKRNSG</sequence>
<protein>
    <recommendedName>
        <fullName evidence="1">Smr domain-containing protein</fullName>
    </recommendedName>
</protein>
<dbReference type="PANTHER" id="PTHR46535:SF1">
    <property type="entry name" value="NEDD4-BINDING PROTEIN 2"/>
    <property type="match status" value="1"/>
</dbReference>
<dbReference type="AlphaFoldDB" id="A0A553PTD2"/>
<feature type="domain" description="Smr" evidence="1">
    <location>
        <begin position="492"/>
        <end position="569"/>
    </location>
</feature>
<gene>
    <name evidence="2" type="ORF">TCAL_08818</name>
</gene>
<dbReference type="PROSITE" id="PS50828">
    <property type="entry name" value="SMR"/>
    <property type="match status" value="1"/>
</dbReference>
<dbReference type="SMART" id="SM00463">
    <property type="entry name" value="SMR"/>
    <property type="match status" value="1"/>
</dbReference>
<dbReference type="OrthoDB" id="3231855at2759"/>
<dbReference type="InterPro" id="IPR036063">
    <property type="entry name" value="Smr_dom_sf"/>
</dbReference>
<dbReference type="PANTHER" id="PTHR46535">
    <property type="entry name" value="NEDD4-BINDING PROTEIN 2"/>
    <property type="match status" value="1"/>
</dbReference>
<dbReference type="GO" id="GO:0005634">
    <property type="term" value="C:nucleus"/>
    <property type="evidence" value="ECO:0007669"/>
    <property type="project" value="TreeGrafter"/>
</dbReference>
<dbReference type="GO" id="GO:0004519">
    <property type="term" value="F:endonuclease activity"/>
    <property type="evidence" value="ECO:0007669"/>
    <property type="project" value="TreeGrafter"/>
</dbReference>
<dbReference type="SUPFAM" id="SSF160443">
    <property type="entry name" value="SMR domain-like"/>
    <property type="match status" value="1"/>
</dbReference>
<dbReference type="STRING" id="6832.A0A553PTD2"/>
<proteinExistence type="predicted"/>
<dbReference type="InterPro" id="IPR052772">
    <property type="entry name" value="Endo/PolyKinase_Domain-Protein"/>
</dbReference>
<dbReference type="InterPro" id="IPR027417">
    <property type="entry name" value="P-loop_NTPase"/>
</dbReference>
<reference evidence="2 3" key="1">
    <citation type="journal article" date="2018" name="Nat. Ecol. Evol.">
        <title>Genomic signatures of mitonuclear coevolution across populations of Tigriopus californicus.</title>
        <authorList>
            <person name="Barreto F.S."/>
            <person name="Watson E.T."/>
            <person name="Lima T.G."/>
            <person name="Willett C.S."/>
            <person name="Edmands S."/>
            <person name="Li W."/>
            <person name="Burton R.S."/>
        </authorList>
    </citation>
    <scope>NUCLEOTIDE SEQUENCE [LARGE SCALE GENOMIC DNA]</scope>
    <source>
        <strain evidence="2 3">San Diego</strain>
    </source>
</reference>
<dbReference type="Pfam" id="PF13671">
    <property type="entry name" value="AAA_33"/>
    <property type="match status" value="1"/>
</dbReference>
<evidence type="ECO:0000313" key="3">
    <source>
        <dbReference type="Proteomes" id="UP000318571"/>
    </source>
</evidence>
<organism evidence="2 3">
    <name type="scientific">Tigriopus californicus</name>
    <name type="common">Marine copepod</name>
    <dbReference type="NCBI Taxonomy" id="6832"/>
    <lineage>
        <taxon>Eukaryota</taxon>
        <taxon>Metazoa</taxon>
        <taxon>Ecdysozoa</taxon>
        <taxon>Arthropoda</taxon>
        <taxon>Crustacea</taxon>
        <taxon>Multicrustacea</taxon>
        <taxon>Hexanauplia</taxon>
        <taxon>Copepoda</taxon>
        <taxon>Harpacticoida</taxon>
        <taxon>Harpacticidae</taxon>
        <taxon>Tigriopus</taxon>
    </lineage>
</organism>
<dbReference type="Pfam" id="PF08590">
    <property type="entry name" value="DUF1771"/>
    <property type="match status" value="1"/>
</dbReference>
<comment type="caution">
    <text evidence="2">The sequence shown here is derived from an EMBL/GenBank/DDBJ whole genome shotgun (WGS) entry which is preliminary data.</text>
</comment>
<evidence type="ECO:0000313" key="2">
    <source>
        <dbReference type="EMBL" id="TRY80927.1"/>
    </source>
</evidence>
<evidence type="ECO:0000259" key="1">
    <source>
        <dbReference type="PROSITE" id="PS50828"/>
    </source>
</evidence>
<dbReference type="Proteomes" id="UP000318571">
    <property type="component" value="Chromosome 12"/>
</dbReference>
<dbReference type="Gene3D" id="3.40.50.300">
    <property type="entry name" value="P-loop containing nucleotide triphosphate hydrolases"/>
    <property type="match status" value="1"/>
</dbReference>
<dbReference type="InterPro" id="IPR002625">
    <property type="entry name" value="Smr_dom"/>
</dbReference>